<sequence length="178" mass="20047">MTSGDETTAEKPENLELRRTSLEPDLTNTRTTHHGDSFLLCTYNARNSPETPIFTLFLQLQIALQETKIKKIDIRQLNNGTFVTRGEKVPSRNVGGVDFVVQPSIAHLVGSYETLSPRISVLRLQLTHHEKITIINCWARVAQWLEAPLRHARGMRTWPTKPSIPPGSANWHQTCQGG</sequence>
<evidence type="ECO:0000313" key="2">
    <source>
        <dbReference type="Proteomes" id="UP000035642"/>
    </source>
</evidence>
<evidence type="ECO:0000313" key="3">
    <source>
        <dbReference type="WBParaSite" id="ACAC_0000065201-mRNA-1"/>
    </source>
</evidence>
<dbReference type="WBParaSite" id="ACAC_0000065201-mRNA-1">
    <property type="protein sequence ID" value="ACAC_0000065201-mRNA-1"/>
    <property type="gene ID" value="ACAC_0000065201"/>
</dbReference>
<feature type="region of interest" description="Disordered" evidence="1">
    <location>
        <begin position="1"/>
        <end position="29"/>
    </location>
</feature>
<evidence type="ECO:0000256" key="1">
    <source>
        <dbReference type="SAM" id="MobiDB-lite"/>
    </source>
</evidence>
<dbReference type="STRING" id="6313.A0A0K0CU15"/>
<proteinExistence type="predicted"/>
<protein>
    <submittedName>
        <fullName evidence="3">Uncharacterized protein</fullName>
    </submittedName>
</protein>
<dbReference type="Proteomes" id="UP000035642">
    <property type="component" value="Unassembled WGS sequence"/>
</dbReference>
<feature type="compositionally biased region" description="Basic and acidic residues" evidence="1">
    <location>
        <begin position="8"/>
        <end position="22"/>
    </location>
</feature>
<name>A0A0K0CU15_ANGCA</name>
<dbReference type="AlphaFoldDB" id="A0A0K0CU15"/>
<reference evidence="2" key="1">
    <citation type="submission" date="2012-09" db="EMBL/GenBank/DDBJ databases">
        <authorList>
            <person name="Martin A.A."/>
        </authorList>
    </citation>
    <scope>NUCLEOTIDE SEQUENCE</scope>
</reference>
<keyword evidence="2" id="KW-1185">Reference proteome</keyword>
<accession>A0A0K0CU15</accession>
<organism evidence="2 3">
    <name type="scientific">Angiostrongylus cantonensis</name>
    <name type="common">Rat lungworm</name>
    <dbReference type="NCBI Taxonomy" id="6313"/>
    <lineage>
        <taxon>Eukaryota</taxon>
        <taxon>Metazoa</taxon>
        <taxon>Ecdysozoa</taxon>
        <taxon>Nematoda</taxon>
        <taxon>Chromadorea</taxon>
        <taxon>Rhabditida</taxon>
        <taxon>Rhabditina</taxon>
        <taxon>Rhabditomorpha</taxon>
        <taxon>Strongyloidea</taxon>
        <taxon>Metastrongylidae</taxon>
        <taxon>Angiostrongylus</taxon>
    </lineage>
</organism>
<reference evidence="3" key="2">
    <citation type="submission" date="2017-02" db="UniProtKB">
        <authorList>
            <consortium name="WormBaseParasite"/>
        </authorList>
    </citation>
    <scope>IDENTIFICATION</scope>
</reference>